<organism evidence="2 3">
    <name type="scientific">Orbilia ellipsospora</name>
    <dbReference type="NCBI Taxonomy" id="2528407"/>
    <lineage>
        <taxon>Eukaryota</taxon>
        <taxon>Fungi</taxon>
        <taxon>Dikarya</taxon>
        <taxon>Ascomycota</taxon>
        <taxon>Pezizomycotina</taxon>
        <taxon>Orbiliomycetes</taxon>
        <taxon>Orbiliales</taxon>
        <taxon>Orbiliaceae</taxon>
        <taxon>Orbilia</taxon>
    </lineage>
</organism>
<feature type="region of interest" description="Disordered" evidence="1">
    <location>
        <begin position="186"/>
        <end position="290"/>
    </location>
</feature>
<feature type="compositionally biased region" description="Polar residues" evidence="1">
    <location>
        <begin position="240"/>
        <end position="256"/>
    </location>
</feature>
<feature type="compositionally biased region" description="Basic and acidic residues" evidence="1">
    <location>
        <begin position="876"/>
        <end position="885"/>
    </location>
</feature>
<feature type="compositionally biased region" description="Polar residues" evidence="1">
    <location>
        <begin position="779"/>
        <end position="791"/>
    </location>
</feature>
<keyword evidence="3" id="KW-1185">Reference proteome</keyword>
<feature type="region of interest" description="Disordered" evidence="1">
    <location>
        <begin position="870"/>
        <end position="1006"/>
    </location>
</feature>
<dbReference type="Proteomes" id="UP001365542">
    <property type="component" value="Unassembled WGS sequence"/>
</dbReference>
<evidence type="ECO:0000313" key="2">
    <source>
        <dbReference type="EMBL" id="KAK6537668.1"/>
    </source>
</evidence>
<evidence type="ECO:0000313" key="3">
    <source>
        <dbReference type="Proteomes" id="UP001365542"/>
    </source>
</evidence>
<name>A0AAV9X6G3_9PEZI</name>
<accession>A0AAV9X6G3</accession>
<evidence type="ECO:0000256" key="1">
    <source>
        <dbReference type="SAM" id="MobiDB-lite"/>
    </source>
</evidence>
<feature type="compositionally biased region" description="Low complexity" evidence="1">
    <location>
        <begin position="188"/>
        <end position="205"/>
    </location>
</feature>
<feature type="compositionally biased region" description="Basic and acidic residues" evidence="1">
    <location>
        <begin position="350"/>
        <end position="360"/>
    </location>
</feature>
<feature type="region of interest" description="Disordered" evidence="1">
    <location>
        <begin position="760"/>
        <end position="838"/>
    </location>
</feature>
<comment type="caution">
    <text evidence="2">The sequence shown here is derived from an EMBL/GenBank/DDBJ whole genome shotgun (WGS) entry which is preliminary data.</text>
</comment>
<feature type="region of interest" description="Disordered" evidence="1">
    <location>
        <begin position="346"/>
        <end position="419"/>
    </location>
</feature>
<sequence>MPSATIPSNRVSMKPASIASISGPQDELNTHLGMLPSSPNIIVLPAVAIPARFSPNSPVSPVGEHPKIDVRDLVSSAYAAYTERQELAEGFVVNHPSRGVILQKGWITLLAECAQLLIDTHSCNSIEEAVAAVKAICDGGIEEIETEEEIEIEIDISDTDTDKTPIIEEEPELEDEYDDNPLKPQAVTRLSRSSSMTSNSSSSGKSRFRTSDRSLSSSTTRVEDPIDEMDEDKMLPLRMSKSTFDLSLPRSHSQASMRDRDGTVTPPPGALPNGSSKRRSGGNGRDGKRFPVRAASMDNLSGLAGLGIVNGDKRASISVAERKRMFEEKLSEEKVVSNGKRLSEIPEPLNLKDKPAEKWKPQLQHGRTGSQKLSRDSLLSSNNSPRMSAQSFESRSSTPTRWSDEIPKRKTKKIMQKRKVKTVKTHPTLKFQEDVMLFLYDMDTSPIFMKLIDAISLSINSIPSTPFSPSFPSPSAYPSPPISPTTPTIVVEQATDKRISMSSVSYTPRLSLFPRPRTRDSDREPEAFADLLKTRSKPPTKELPPIPTTKLITPIKKIDFGEESPLVIQNEIRGILGDRMTAIRKFPTVVQGLALGMGLGLGLLNYGGGESIGNKFWAPVLGGYGPGSSVDMIYAVGFERGCEKWGQKLIQRLTSGLGRTGPAHCVSLSYLLFQSVRQLNPSAPNYTSQVHAALSGKYLVPQLEDYLSVNSGIRCLVITFDASTVPNTNLEPLRELRRVLDGARPDSNFKIISVIGGPVNGEEERLSSPKSESRRSSRVLQQSPSRGSYRTSPIPRKMSGQNGTANAQKPNGHRATSPPVEKVVPLKKSKSNAAMRADEKTLMRRRELESISNMLIVQKPDDNDAFEAHMSQISEQLREREDKTGSYKAFEPAFELEKIEYGDEETLPPNDYFSQPEEEEEPHEEEEEEEEEEVEEVEEEEEEEDDDFDVNYNNVVLTVDIPRQHSQEPRQKQRGSTWSKMWSREKKKSKPSGQNHYGHGAQEQVQGSAKAFKLLGLES</sequence>
<feature type="compositionally biased region" description="Polar residues" evidence="1">
    <location>
        <begin position="385"/>
        <end position="401"/>
    </location>
</feature>
<gene>
    <name evidence="2" type="ORF">TWF694_011842</name>
</gene>
<feature type="compositionally biased region" description="Basic and acidic residues" evidence="1">
    <location>
        <begin position="762"/>
        <end position="775"/>
    </location>
</feature>
<feature type="compositionally biased region" description="Basic and acidic residues" evidence="1">
    <location>
        <begin position="962"/>
        <end position="971"/>
    </location>
</feature>
<feature type="compositionally biased region" description="Acidic residues" evidence="1">
    <location>
        <begin position="916"/>
        <end position="949"/>
    </location>
</feature>
<protein>
    <submittedName>
        <fullName evidence="2">Uncharacterized protein</fullName>
    </submittedName>
</protein>
<dbReference type="EMBL" id="JAVHJO010000009">
    <property type="protein sequence ID" value="KAK6537668.1"/>
    <property type="molecule type" value="Genomic_DNA"/>
</dbReference>
<proteinExistence type="predicted"/>
<feature type="compositionally biased region" description="Basic residues" evidence="1">
    <location>
        <begin position="409"/>
        <end position="419"/>
    </location>
</feature>
<feature type="compositionally biased region" description="Polar residues" evidence="1">
    <location>
        <begin position="799"/>
        <end position="809"/>
    </location>
</feature>
<reference evidence="2 3" key="1">
    <citation type="submission" date="2019-10" db="EMBL/GenBank/DDBJ databases">
        <authorList>
            <person name="Palmer J.M."/>
        </authorList>
    </citation>
    <scope>NUCLEOTIDE SEQUENCE [LARGE SCALE GENOMIC DNA]</scope>
    <source>
        <strain evidence="2 3">TWF694</strain>
    </source>
</reference>
<dbReference type="AlphaFoldDB" id="A0AAV9X6G3"/>